<keyword evidence="1" id="KW-0812">Transmembrane</keyword>
<protein>
    <submittedName>
        <fullName evidence="2">Uncharacterized protein</fullName>
    </submittedName>
</protein>
<keyword evidence="1" id="KW-0472">Membrane</keyword>
<organism evidence="2 3">
    <name type="scientific">Corallincola platygyrae</name>
    <dbReference type="NCBI Taxonomy" id="1193278"/>
    <lineage>
        <taxon>Bacteria</taxon>
        <taxon>Pseudomonadati</taxon>
        <taxon>Pseudomonadota</taxon>
        <taxon>Gammaproteobacteria</taxon>
        <taxon>Alteromonadales</taxon>
        <taxon>Psychromonadaceae</taxon>
        <taxon>Corallincola</taxon>
    </lineage>
</organism>
<dbReference type="EMBL" id="JBHUHT010000009">
    <property type="protein sequence ID" value="MFD2095598.1"/>
    <property type="molecule type" value="Genomic_DNA"/>
</dbReference>
<keyword evidence="1" id="KW-1133">Transmembrane helix</keyword>
<comment type="caution">
    <text evidence="2">The sequence shown here is derived from an EMBL/GenBank/DDBJ whole genome shotgun (WGS) entry which is preliminary data.</text>
</comment>
<gene>
    <name evidence="2" type="ORF">ACFSJ3_06325</name>
</gene>
<dbReference type="RefSeq" id="WP_345340330.1">
    <property type="nucleotide sequence ID" value="NZ_BAABLI010000014.1"/>
</dbReference>
<feature type="transmembrane region" description="Helical" evidence="1">
    <location>
        <begin position="31"/>
        <end position="48"/>
    </location>
</feature>
<accession>A0ABW4XKK4</accession>
<name>A0ABW4XKK4_9GAMM</name>
<evidence type="ECO:0000313" key="2">
    <source>
        <dbReference type="EMBL" id="MFD2095598.1"/>
    </source>
</evidence>
<reference evidence="3" key="1">
    <citation type="journal article" date="2019" name="Int. J. Syst. Evol. Microbiol.">
        <title>The Global Catalogue of Microorganisms (GCM) 10K type strain sequencing project: providing services to taxonomists for standard genome sequencing and annotation.</title>
        <authorList>
            <consortium name="The Broad Institute Genomics Platform"/>
            <consortium name="The Broad Institute Genome Sequencing Center for Infectious Disease"/>
            <person name="Wu L."/>
            <person name="Ma J."/>
        </authorList>
    </citation>
    <scope>NUCLEOTIDE SEQUENCE [LARGE SCALE GENOMIC DNA]</scope>
    <source>
        <strain evidence="3">CGMCC 1.10992</strain>
    </source>
</reference>
<sequence length="63" mass="7019">MKKGIKNFLKSILLAAGLWFLFMWLTESQTLAVLTSVLVLSAGILSLVEDLVNQSRKTNQLIL</sequence>
<evidence type="ECO:0000313" key="3">
    <source>
        <dbReference type="Proteomes" id="UP001597380"/>
    </source>
</evidence>
<keyword evidence="3" id="KW-1185">Reference proteome</keyword>
<evidence type="ECO:0000256" key="1">
    <source>
        <dbReference type="SAM" id="Phobius"/>
    </source>
</evidence>
<feature type="transmembrane region" description="Helical" evidence="1">
    <location>
        <begin position="7"/>
        <end position="25"/>
    </location>
</feature>
<proteinExistence type="predicted"/>
<dbReference type="Proteomes" id="UP001597380">
    <property type="component" value="Unassembled WGS sequence"/>
</dbReference>